<evidence type="ECO:0000313" key="4">
    <source>
        <dbReference type="EMBL" id="QGZ91870.1"/>
    </source>
</evidence>
<dbReference type="InterPro" id="IPR016024">
    <property type="entry name" value="ARM-type_fold"/>
</dbReference>
<sequence>MAQFQPDRALEIVAPKYGTAYRIGGRLLLTCRHLFDNSNNCKVRFRSASNYSDKQDIDAKVIWKAPDNIDIALVELPETIEICDPVSFGQLPDANSAEKVKFDFLGFPQFLRYAEDDKNYATGLHIEGTINVANRVPHNRLLLNIKDSQDIQPTDEQLERLAEDQSPWQGTSGSAIVCHGLVIGVQSKQPIRDRPASLEAESLARVYDNPEWREILESHDIDPEPKPVISVNLKARSYRNQAPSKPTYFVERPEVSIDLKKLLLSEAKDNTGTLVISAIYGLGGIGKSTLAATLAWDKEVQAYFPDGIFWATLGQQPDILSFLHGWIQSLGDYDFKPTGVDAASLQLRTLLADKKALLVVDDLWNAEDVEPFRVAGAGCKLLVTTREAPVKGAIRYDLDVMTETQSLALLTGYLRSKLNPKEREQRKSLAKIVGYLPLALELGAAQIEDGISWNELLEDLQAEIAHLEILDRLEAEDTANQEKRKHYSLIASFNLSLKRLSIQRLQQFIWLGVLPDDVTITEKMATTLWNCRLTEARKTLRYLRSKALLLTGVSSEQTANYRVHDLLHDLARNLLQASPHPERDYQLPGLGLSISEANRQLLSRYQKQTKNGLWHSLEDDGYIYNQLIWHLEKAKKIGEIHQLLREETAEGNNGWYSKCEKEGKTATFIKDVSRAWQLAEADFANNPSQSMGLQVRYGLITTSLNSLAGNIPLELIAELIKYEIWTPAQGLAYVRQNQDDEKRAERLKAISPYLPPTLLPEALEVARAIGDEYSRAKALTGLAPHFPEVLTEALEVARGIGNEYSRAKALTGLAPLLPEVLPEALAVARGIWHEYNRAEALTGLAPYLPESLLPEALEVARGIGNEYSRTRALTGLAPLLPEVLPEALEVARAIGDEYSRTRALTGLAPYLPESLLPEALEVARAIGDERYRAEALRGLSPHLPEVLPEALEVARAIGNEDKRAEALTGLSPHLSEMLSKALAVFRTIGDKSYCAEALIRLAPHLPEVLPEALEAAKVVADERYRPKEWRGLAPHLPESLLPKALEVISAIRGESNRARALTELAPHLPESLLPKALEVISAIRGESNRAKALTGLAPHFPEVLPEALEVARAIWSESDRAKALTELAPHLPENLLPEALEVVRAIGGESNRAKALTGLAPHFPEVLPEALEVVRAIGGESNRAKALTGLAPHFPEVLPEALEVARAIWSESDRAKALTELAPYLPESLLPEALAVARAIRDRDERYRAWALRGLAPHFPEVLPEALEVARAIWSESDRAKALTWLASYLPEVLPEALEVARAIGGESDRARALTGLAPYLPEVLPEALAVARAIRDERYRAEALTGLAPHLPEVLPEALEVARAIGGESDRAEALQALTEVLTPANIDQSLWEKTLHALGTLTRSYFLQNIPNLVPLILHFGGVVALREVHQAIREVSRWWK</sequence>
<dbReference type="InterPro" id="IPR002182">
    <property type="entry name" value="NB-ARC"/>
</dbReference>
<dbReference type="Pfam" id="PF00931">
    <property type="entry name" value="NB-ARC"/>
    <property type="match status" value="1"/>
</dbReference>
<dbReference type="SUPFAM" id="SSF52540">
    <property type="entry name" value="P-loop containing nucleoside triphosphate hydrolases"/>
    <property type="match status" value="1"/>
</dbReference>
<dbReference type="GO" id="GO:0006508">
    <property type="term" value="P:proteolysis"/>
    <property type="evidence" value="ECO:0007669"/>
    <property type="project" value="UniProtKB-KW"/>
</dbReference>
<dbReference type="PANTHER" id="PTHR22845">
    <property type="entry name" value="APOPTOTIC PROTEASE-ACTIVATING FACTOR 1"/>
    <property type="match status" value="1"/>
</dbReference>
<dbReference type="RefSeq" id="WP_158201673.1">
    <property type="nucleotide sequence ID" value="NZ_CP046973.1"/>
</dbReference>
<feature type="domain" description="Peptidase S1" evidence="2">
    <location>
        <begin position="23"/>
        <end position="187"/>
    </location>
</feature>
<evidence type="ECO:0000259" key="3">
    <source>
        <dbReference type="Pfam" id="PF00931"/>
    </source>
</evidence>
<evidence type="ECO:0000256" key="1">
    <source>
        <dbReference type="ARBA" id="ARBA00022703"/>
    </source>
</evidence>
<dbReference type="InterPro" id="IPR027417">
    <property type="entry name" value="P-loop_NTPase"/>
</dbReference>
<evidence type="ECO:0000313" key="5">
    <source>
        <dbReference type="Proteomes" id="UP000438345"/>
    </source>
</evidence>
<dbReference type="SUPFAM" id="SSF50494">
    <property type="entry name" value="Trypsin-like serine proteases"/>
    <property type="match status" value="1"/>
</dbReference>
<gene>
    <name evidence="4" type="ORF">GQR42_22475</name>
</gene>
<dbReference type="GO" id="GO:0043531">
    <property type="term" value="F:ADP binding"/>
    <property type="evidence" value="ECO:0007669"/>
    <property type="project" value="InterPro"/>
</dbReference>
<feature type="domain" description="NB-ARC" evidence="3">
    <location>
        <begin position="265"/>
        <end position="407"/>
    </location>
</feature>
<keyword evidence="1" id="KW-0053">Apoptosis</keyword>
<dbReference type="EMBL" id="CP046973">
    <property type="protein sequence ID" value="QGZ91870.1"/>
    <property type="molecule type" value="Genomic_DNA"/>
</dbReference>
<keyword evidence="4" id="KW-0378">Hydrolase</keyword>
<dbReference type="InterPro" id="IPR009003">
    <property type="entry name" value="Peptidase_S1_PA"/>
</dbReference>
<proteinExistence type="predicted"/>
<dbReference type="Proteomes" id="UP000438345">
    <property type="component" value="Chromosome"/>
</dbReference>
<name>A0A857D9N7_MICAE</name>
<dbReference type="InterPro" id="IPR001254">
    <property type="entry name" value="Trypsin_dom"/>
</dbReference>
<accession>A0A857D9N7</accession>
<dbReference type="InterPro" id="IPR036388">
    <property type="entry name" value="WH-like_DNA-bd_sf"/>
</dbReference>
<dbReference type="SUPFAM" id="SSF48371">
    <property type="entry name" value="ARM repeat"/>
    <property type="match status" value="1"/>
</dbReference>
<dbReference type="InterPro" id="IPR011990">
    <property type="entry name" value="TPR-like_helical_dom_sf"/>
</dbReference>
<dbReference type="PRINTS" id="PR00364">
    <property type="entry name" value="DISEASERSIST"/>
</dbReference>
<organism evidence="4 5">
    <name type="scientific">Microcystis aeruginosa FD4</name>
    <dbReference type="NCBI Taxonomy" id="2686288"/>
    <lineage>
        <taxon>Bacteria</taxon>
        <taxon>Bacillati</taxon>
        <taxon>Cyanobacteriota</taxon>
        <taxon>Cyanophyceae</taxon>
        <taxon>Oscillatoriophycideae</taxon>
        <taxon>Chroococcales</taxon>
        <taxon>Microcystaceae</taxon>
        <taxon>Microcystis</taxon>
    </lineage>
</organism>
<dbReference type="Gene3D" id="3.40.50.300">
    <property type="entry name" value="P-loop containing nucleotide triphosphate hydrolases"/>
    <property type="match status" value="1"/>
</dbReference>
<dbReference type="GO" id="GO:0005829">
    <property type="term" value="C:cytosol"/>
    <property type="evidence" value="ECO:0007669"/>
    <property type="project" value="UniProtKB-ARBA"/>
</dbReference>
<dbReference type="GO" id="GO:0004252">
    <property type="term" value="F:serine-type endopeptidase activity"/>
    <property type="evidence" value="ECO:0007669"/>
    <property type="project" value="InterPro"/>
</dbReference>
<protein>
    <submittedName>
        <fullName evidence="4">Trypsin-like serine protease</fullName>
    </submittedName>
</protein>
<dbReference type="Gene3D" id="1.10.10.10">
    <property type="entry name" value="Winged helix-like DNA-binding domain superfamily/Winged helix DNA-binding domain"/>
    <property type="match status" value="1"/>
</dbReference>
<dbReference type="Gene3D" id="1.25.40.370">
    <property type="match status" value="1"/>
</dbReference>
<dbReference type="Pfam" id="PF00089">
    <property type="entry name" value="Trypsin"/>
    <property type="match status" value="1"/>
</dbReference>
<dbReference type="PANTHER" id="PTHR22845:SF5">
    <property type="entry name" value="APOPTOTIC PROTEASE-ACTIVATING FACTOR 1"/>
    <property type="match status" value="1"/>
</dbReference>
<dbReference type="Gene3D" id="1.25.40.10">
    <property type="entry name" value="Tetratricopeptide repeat domain"/>
    <property type="match status" value="5"/>
</dbReference>
<evidence type="ECO:0000259" key="2">
    <source>
        <dbReference type="Pfam" id="PF00089"/>
    </source>
</evidence>
<reference evidence="4 5" key="1">
    <citation type="submission" date="2019-12" db="EMBL/GenBank/DDBJ databases">
        <title>Complete genome sequence of Microcystis aeruginosa strain FD4.</title>
        <authorList>
            <person name="Urakawa H."/>
        </authorList>
    </citation>
    <scope>NUCLEOTIDE SEQUENCE [LARGE SCALE GENOMIC DNA]</scope>
    <source>
        <strain evidence="4 5">FD4</strain>
    </source>
</reference>
<keyword evidence="4" id="KW-0645">Protease</keyword>